<keyword evidence="5 10" id="KW-0479">Metal-binding</keyword>
<accession>A0A7W7SM42</accession>
<dbReference type="InterPro" id="IPR033248">
    <property type="entry name" value="Transketolase_C"/>
</dbReference>
<evidence type="ECO:0000256" key="3">
    <source>
        <dbReference type="ARBA" id="ARBA00011738"/>
    </source>
</evidence>
<dbReference type="NCBIfam" id="NF003933">
    <property type="entry name" value="PRK05444.2-2"/>
    <property type="match status" value="1"/>
</dbReference>
<dbReference type="CDD" id="cd02007">
    <property type="entry name" value="TPP_DXS"/>
    <property type="match status" value="1"/>
</dbReference>
<dbReference type="AlphaFoldDB" id="A0A7W7SM42"/>
<dbReference type="Pfam" id="PF02780">
    <property type="entry name" value="Transketolase_C"/>
    <property type="match status" value="1"/>
</dbReference>
<dbReference type="Gene3D" id="3.40.50.920">
    <property type="match status" value="1"/>
</dbReference>
<dbReference type="NCBIfam" id="TIGR00204">
    <property type="entry name" value="dxs"/>
    <property type="match status" value="1"/>
</dbReference>
<feature type="binding site" evidence="10">
    <location>
        <position position="295"/>
    </location>
    <ligand>
        <name>thiamine diphosphate</name>
        <dbReference type="ChEBI" id="CHEBI:58937"/>
    </ligand>
</feature>
<evidence type="ECO:0000256" key="6">
    <source>
        <dbReference type="ARBA" id="ARBA00022842"/>
    </source>
</evidence>
<keyword evidence="8 10" id="KW-0786">Thiamine pyrophosphate</keyword>
<dbReference type="GO" id="GO:0019288">
    <property type="term" value="P:isopentenyl diphosphate biosynthetic process, methylerythritol 4-phosphate pathway"/>
    <property type="evidence" value="ECO:0007669"/>
    <property type="project" value="TreeGrafter"/>
</dbReference>
<dbReference type="InterPro" id="IPR029061">
    <property type="entry name" value="THDP-binding"/>
</dbReference>
<comment type="cofactor">
    <cofactor evidence="10">
        <name>thiamine diphosphate</name>
        <dbReference type="ChEBI" id="CHEBI:58937"/>
    </cofactor>
    <text evidence="10">Binds 1 thiamine pyrophosphate per subunit.</text>
</comment>
<comment type="similarity">
    <text evidence="2 10">Belongs to the transketolase family. DXPS subfamily.</text>
</comment>
<comment type="pathway">
    <text evidence="1 10">Metabolic intermediate biosynthesis; 1-deoxy-D-xylulose 5-phosphate biosynthesis; 1-deoxy-D-xylulose 5-phosphate from D-glyceraldehyde 3-phosphate and pyruvate: step 1/1.</text>
</comment>
<keyword evidence="9 10" id="KW-0414">Isoprene biosynthesis</keyword>
<dbReference type="GO" id="GO:0000287">
    <property type="term" value="F:magnesium ion binding"/>
    <property type="evidence" value="ECO:0007669"/>
    <property type="project" value="UniProtKB-UniRule"/>
</dbReference>
<sequence length="655" mass="69451">MSVEEGSANHGRLLATVRGPQDVKRMSAEELDVLAAEIRDFLVAKVSRTGGHLGPNLGVVEVTLAMHRVFDSPRDRFLFDTGHQAYVHKMLTGRLDGFDKLRQRGGLSGYPSQAESEHDIIENSHASTALSYADGLAKAYALRGEQRSVVAVVGDGALTGGMCWEALNNIAAARNPLVIVVNDNGRSYAPTIGGLADHLSNLRLNPGYEKILDTVKDALGSTPLVGKPMYEVLHAVKKGIKDVVAPQAMFEDLGIKYVGPVDGHDQAAIESALRAAKNFGGPVIVHAVTRKGYGYRPAEEDEADCLHGPGSAFDVETGKLLAAPSVKWTHVFSDELVAIADERPDVVGITAAMAEPTGIAALARKYPNRVYDVGIAEQHAATSAAGLALGGLHPVVAVYATFLNRAFDQVLLDIAMHKLPVTFVLDRAGITGPDGPSHYGIWDMSVFGVVPGLRIAAPRDAATLREELREAVAVDDGPTILRFPTGSVAKDLPAVRRVGQVDVLAESDRTDVLLVAVGAFAHLGVEVAARVAEHGYGVTVVDPRWVRPVADELVELAGAHRLVVTVEDGVRAGGVGDALAKAMRDADLHVPMRDLGVPPVWQPHGTRAQILGDLGLTAQDVARDVTGWLSRLDEKIEPVPVSANGNGSRHGAGRG</sequence>
<dbReference type="GO" id="GO:0005829">
    <property type="term" value="C:cytosol"/>
    <property type="evidence" value="ECO:0007669"/>
    <property type="project" value="TreeGrafter"/>
</dbReference>
<dbReference type="PROSITE" id="PS00802">
    <property type="entry name" value="TRANSKETOLASE_2"/>
    <property type="match status" value="1"/>
</dbReference>
<dbReference type="PANTHER" id="PTHR43322">
    <property type="entry name" value="1-D-DEOXYXYLULOSE 5-PHOSPHATE SYNTHASE-RELATED"/>
    <property type="match status" value="1"/>
</dbReference>
<dbReference type="InterPro" id="IPR020826">
    <property type="entry name" value="Transketolase_BS"/>
</dbReference>
<reference evidence="12 13" key="1">
    <citation type="submission" date="2020-08" db="EMBL/GenBank/DDBJ databases">
        <title>Sequencing the genomes of 1000 actinobacteria strains.</title>
        <authorList>
            <person name="Klenk H.-P."/>
        </authorList>
    </citation>
    <scope>NUCLEOTIDE SEQUENCE [LARGE SCALE GENOMIC DNA]</scope>
    <source>
        <strain evidence="12 13">DSM 45886</strain>
    </source>
</reference>
<dbReference type="RefSeq" id="WP_184533170.1">
    <property type="nucleotide sequence ID" value="NZ_JACHJW010000001.1"/>
</dbReference>
<dbReference type="GO" id="GO:0016114">
    <property type="term" value="P:terpenoid biosynthetic process"/>
    <property type="evidence" value="ECO:0007669"/>
    <property type="project" value="UniProtKB-UniRule"/>
</dbReference>
<gene>
    <name evidence="10" type="primary">dxs</name>
    <name evidence="12" type="ORF">FHR38_001013</name>
</gene>
<comment type="catalytic activity">
    <reaction evidence="10">
        <text>D-glyceraldehyde 3-phosphate + pyruvate + H(+) = 1-deoxy-D-xylulose 5-phosphate + CO2</text>
        <dbReference type="Rhea" id="RHEA:12605"/>
        <dbReference type="ChEBI" id="CHEBI:15361"/>
        <dbReference type="ChEBI" id="CHEBI:15378"/>
        <dbReference type="ChEBI" id="CHEBI:16526"/>
        <dbReference type="ChEBI" id="CHEBI:57792"/>
        <dbReference type="ChEBI" id="CHEBI:59776"/>
        <dbReference type="EC" id="2.2.1.7"/>
    </reaction>
</comment>
<evidence type="ECO:0000256" key="2">
    <source>
        <dbReference type="ARBA" id="ARBA00011081"/>
    </source>
</evidence>
<evidence type="ECO:0000256" key="7">
    <source>
        <dbReference type="ARBA" id="ARBA00022977"/>
    </source>
</evidence>
<evidence type="ECO:0000256" key="1">
    <source>
        <dbReference type="ARBA" id="ARBA00004980"/>
    </source>
</evidence>
<organism evidence="12 13">
    <name type="scientific">Micromonospora polyrhachis</name>
    <dbReference type="NCBI Taxonomy" id="1282883"/>
    <lineage>
        <taxon>Bacteria</taxon>
        <taxon>Bacillati</taxon>
        <taxon>Actinomycetota</taxon>
        <taxon>Actinomycetes</taxon>
        <taxon>Micromonosporales</taxon>
        <taxon>Micromonosporaceae</taxon>
        <taxon>Micromonospora</taxon>
    </lineage>
</organism>
<dbReference type="SUPFAM" id="SSF52518">
    <property type="entry name" value="Thiamin diphosphate-binding fold (THDP-binding)"/>
    <property type="match status" value="2"/>
</dbReference>
<dbReference type="EC" id="2.2.1.7" evidence="10"/>
<feature type="binding site" evidence="10">
    <location>
        <position position="184"/>
    </location>
    <ligand>
        <name>Mg(2+)</name>
        <dbReference type="ChEBI" id="CHEBI:18420"/>
    </ligand>
</feature>
<proteinExistence type="inferred from homology"/>
<feature type="binding site" evidence="10">
    <location>
        <begin position="124"/>
        <end position="126"/>
    </location>
    <ligand>
        <name>thiamine diphosphate</name>
        <dbReference type="ChEBI" id="CHEBI:58937"/>
    </ligand>
</feature>
<dbReference type="SUPFAM" id="SSF52922">
    <property type="entry name" value="TK C-terminal domain-like"/>
    <property type="match status" value="1"/>
</dbReference>
<evidence type="ECO:0000256" key="8">
    <source>
        <dbReference type="ARBA" id="ARBA00023052"/>
    </source>
</evidence>
<dbReference type="Pfam" id="PF13292">
    <property type="entry name" value="DXP_synthase_N"/>
    <property type="match status" value="1"/>
</dbReference>
<dbReference type="PANTHER" id="PTHR43322:SF5">
    <property type="entry name" value="1-DEOXY-D-XYLULOSE-5-PHOSPHATE SYNTHASE, CHLOROPLASTIC"/>
    <property type="match status" value="1"/>
</dbReference>
<dbReference type="UniPathway" id="UPA00064">
    <property type="reaction ID" value="UER00091"/>
</dbReference>
<evidence type="ECO:0000256" key="4">
    <source>
        <dbReference type="ARBA" id="ARBA00022679"/>
    </source>
</evidence>
<evidence type="ECO:0000313" key="13">
    <source>
        <dbReference type="Proteomes" id="UP000578819"/>
    </source>
</evidence>
<evidence type="ECO:0000313" key="12">
    <source>
        <dbReference type="EMBL" id="MBB4957280.1"/>
    </source>
</evidence>
<keyword evidence="6 10" id="KW-0460">Magnesium</keyword>
<dbReference type="GO" id="GO:0009228">
    <property type="term" value="P:thiamine biosynthetic process"/>
    <property type="evidence" value="ECO:0007669"/>
    <property type="project" value="UniProtKB-UniRule"/>
</dbReference>
<dbReference type="GO" id="GO:0008661">
    <property type="term" value="F:1-deoxy-D-xylulose-5-phosphate synthase activity"/>
    <property type="evidence" value="ECO:0007669"/>
    <property type="project" value="UniProtKB-UniRule"/>
</dbReference>
<dbReference type="InterPro" id="IPR009014">
    <property type="entry name" value="Transketo_C/PFOR_II"/>
</dbReference>
<comment type="function">
    <text evidence="10">Catalyzes the acyloin condensation reaction between C atoms 2 and 3 of pyruvate and glyceraldehyde 3-phosphate to yield 1-deoxy-D-xylulose-5-phosphate (DXP).</text>
</comment>
<evidence type="ECO:0000256" key="10">
    <source>
        <dbReference type="HAMAP-Rule" id="MF_00315"/>
    </source>
</evidence>
<feature type="binding site" evidence="10">
    <location>
        <position position="155"/>
    </location>
    <ligand>
        <name>Mg(2+)</name>
        <dbReference type="ChEBI" id="CHEBI:18420"/>
    </ligand>
</feature>
<keyword evidence="13" id="KW-1185">Reference proteome</keyword>
<keyword evidence="7 10" id="KW-0784">Thiamine biosynthesis</keyword>
<evidence type="ECO:0000259" key="11">
    <source>
        <dbReference type="SMART" id="SM00861"/>
    </source>
</evidence>
<keyword evidence="4 10" id="KW-0808">Transferase</keyword>
<evidence type="ECO:0000256" key="5">
    <source>
        <dbReference type="ARBA" id="ARBA00022723"/>
    </source>
</evidence>
<dbReference type="FunFam" id="3.40.50.970:FF:000005">
    <property type="entry name" value="1-deoxy-D-xylulose-5-phosphate synthase"/>
    <property type="match status" value="1"/>
</dbReference>
<dbReference type="SMART" id="SM00861">
    <property type="entry name" value="Transket_pyr"/>
    <property type="match status" value="1"/>
</dbReference>
<feature type="binding site" evidence="10">
    <location>
        <position position="184"/>
    </location>
    <ligand>
        <name>thiamine diphosphate</name>
        <dbReference type="ChEBI" id="CHEBI:58937"/>
    </ligand>
</feature>
<comment type="subunit">
    <text evidence="3 10">Homodimer.</text>
</comment>
<dbReference type="CDD" id="cd07033">
    <property type="entry name" value="TPP_PYR_DXS_TK_like"/>
    <property type="match status" value="1"/>
</dbReference>
<name>A0A7W7SM42_9ACTN</name>
<feature type="binding site" evidence="10">
    <location>
        <position position="83"/>
    </location>
    <ligand>
        <name>thiamine diphosphate</name>
        <dbReference type="ChEBI" id="CHEBI:58937"/>
    </ligand>
</feature>
<dbReference type="InterPro" id="IPR005475">
    <property type="entry name" value="Transketolase-like_Pyr-bd"/>
</dbReference>
<dbReference type="GO" id="GO:0030976">
    <property type="term" value="F:thiamine pyrophosphate binding"/>
    <property type="evidence" value="ECO:0007669"/>
    <property type="project" value="UniProtKB-UniRule"/>
</dbReference>
<dbReference type="Pfam" id="PF02779">
    <property type="entry name" value="Transket_pyr"/>
    <property type="match status" value="1"/>
</dbReference>
<feature type="domain" description="Transketolase-like pyrimidine-binding" evidence="11">
    <location>
        <begin position="326"/>
        <end position="490"/>
    </location>
</feature>
<evidence type="ECO:0000256" key="9">
    <source>
        <dbReference type="ARBA" id="ARBA00023229"/>
    </source>
</evidence>
<protein>
    <recommendedName>
        <fullName evidence="10">1-deoxy-D-xylulose-5-phosphate synthase</fullName>
        <ecNumber evidence="10">2.2.1.7</ecNumber>
    </recommendedName>
    <alternativeName>
        <fullName evidence="10">1-deoxyxylulose-5-phosphate synthase</fullName>
        <shortName evidence="10">DXP synthase</shortName>
        <shortName evidence="10">DXPS</shortName>
    </alternativeName>
</protein>
<feature type="binding site" evidence="10">
    <location>
        <begin position="156"/>
        <end position="157"/>
    </location>
    <ligand>
        <name>thiamine diphosphate</name>
        <dbReference type="ChEBI" id="CHEBI:58937"/>
    </ligand>
</feature>
<dbReference type="Proteomes" id="UP000578819">
    <property type="component" value="Unassembled WGS sequence"/>
</dbReference>
<dbReference type="HAMAP" id="MF_00315">
    <property type="entry name" value="DXP_synth"/>
    <property type="match status" value="1"/>
</dbReference>
<dbReference type="InterPro" id="IPR005477">
    <property type="entry name" value="Dxylulose-5-P_synthase"/>
</dbReference>
<feature type="binding site" evidence="10">
    <location>
        <position position="377"/>
    </location>
    <ligand>
        <name>thiamine diphosphate</name>
        <dbReference type="ChEBI" id="CHEBI:58937"/>
    </ligand>
</feature>
<dbReference type="Gene3D" id="3.40.50.970">
    <property type="match status" value="2"/>
</dbReference>
<comment type="caution">
    <text evidence="12">The sequence shown here is derived from an EMBL/GenBank/DDBJ whole genome shotgun (WGS) entry which is preliminary data.</text>
</comment>
<dbReference type="EMBL" id="JACHJW010000001">
    <property type="protein sequence ID" value="MBB4957280.1"/>
    <property type="molecule type" value="Genomic_DNA"/>
</dbReference>
<comment type="cofactor">
    <cofactor evidence="10">
        <name>Mg(2+)</name>
        <dbReference type="ChEBI" id="CHEBI:18420"/>
    </cofactor>
    <text evidence="10">Binds 1 Mg(2+) ion per subunit.</text>
</comment>